<dbReference type="Pfam" id="PF00550">
    <property type="entry name" value="PP-binding"/>
    <property type="match status" value="1"/>
</dbReference>
<dbReference type="PANTHER" id="PTHR45527:SF10">
    <property type="entry name" value="PYOCHELIN SYNTHASE PCHF"/>
    <property type="match status" value="1"/>
</dbReference>
<dbReference type="InterPro" id="IPR029063">
    <property type="entry name" value="SAM-dependent_MTases_sf"/>
</dbReference>
<dbReference type="GO" id="GO:0031177">
    <property type="term" value="F:phosphopantetheine binding"/>
    <property type="evidence" value="ECO:0007669"/>
    <property type="project" value="TreeGrafter"/>
</dbReference>
<dbReference type="GO" id="GO:0043041">
    <property type="term" value="P:amino acid activation for nonribosomal peptide biosynthetic process"/>
    <property type="evidence" value="ECO:0007669"/>
    <property type="project" value="TreeGrafter"/>
</dbReference>
<dbReference type="InterPro" id="IPR044894">
    <property type="entry name" value="TubC_N_sf"/>
</dbReference>
<name>A0A2P2FFV4_AMYLU</name>
<dbReference type="InterPro" id="IPR010071">
    <property type="entry name" value="AA_adenyl_dom"/>
</dbReference>
<dbReference type="GO" id="GO:0009403">
    <property type="term" value="P:toxin biosynthetic process"/>
    <property type="evidence" value="ECO:0007669"/>
    <property type="project" value="UniProtKB-ARBA"/>
</dbReference>
<dbReference type="InterPro" id="IPR023213">
    <property type="entry name" value="CAT-like_dom_sf"/>
</dbReference>
<dbReference type="NCBIfam" id="TIGR01733">
    <property type="entry name" value="AA-adenyl-dom"/>
    <property type="match status" value="1"/>
</dbReference>
<dbReference type="Gene3D" id="3.30.559.30">
    <property type="entry name" value="Nonribosomal peptide synthetase, condensation domain"/>
    <property type="match status" value="1"/>
</dbReference>
<evidence type="ECO:0000256" key="2">
    <source>
        <dbReference type="ARBA" id="ARBA00005102"/>
    </source>
</evidence>
<dbReference type="Gene3D" id="1.10.10.1830">
    <property type="entry name" value="Non-ribosomal peptide synthase, adenylation domain"/>
    <property type="match status" value="1"/>
</dbReference>
<organism evidence="10 11">
    <name type="scientific">Amycolatopsis lurida NRRL 2430</name>
    <dbReference type="NCBI Taxonomy" id="1460371"/>
    <lineage>
        <taxon>Bacteria</taxon>
        <taxon>Bacillati</taxon>
        <taxon>Actinomycetota</taxon>
        <taxon>Actinomycetes</taxon>
        <taxon>Pseudonocardiales</taxon>
        <taxon>Pseudonocardiaceae</taxon>
        <taxon>Amycolatopsis</taxon>
    </lineage>
</organism>
<keyword evidence="6" id="KW-0597">Phosphoprotein</keyword>
<dbReference type="Gene3D" id="3.40.50.1820">
    <property type="entry name" value="alpha/beta hydrolase"/>
    <property type="match status" value="1"/>
</dbReference>
<protein>
    <recommendedName>
        <fullName evidence="4">Phenyloxazoline synthase MbtB</fullName>
    </recommendedName>
    <alternativeName>
        <fullName evidence="8">Mycobactin synthetase protein B</fullName>
    </alternativeName>
</protein>
<dbReference type="Gene3D" id="1.10.1200.10">
    <property type="entry name" value="ACP-like"/>
    <property type="match status" value="1"/>
</dbReference>
<sequence length="1732" mass="187954">MSAPEIVAELRTLGVDLWQDSGQIRFRAPRGVLTDEWRTALHAHKAEIVELLARDGELAAVTHDEEARHEPFPLTDVQTAYLLGRRESFGFGGVACHGYLEVRYPELDPARVEDAWNTLVKRHDMLRAVVERDGYQHVLPEVPRCPVPVAESVEAVRGELGHRHYETDVWPLFDLRVTHCPDGDVLHISMDSLIADWASAGVLLDELDQLLANPDAALPPLEITFRDYLLAERGLRDTTRYRADREYWQARVHDLPRAPDLPSLNSVESGPVSFRRLHTRLAAPQWEGLRERARRHGITPSTAVLAAYAAVLGRWSRRPRFSLNLTLLNRQPLHPRVNALVGDFTSVSLLAVEDSAGLPFHEWAARTGARMFDDLDHRLFSGVEVMREIARRRDRDAALMPIVFTSAIGLGGRTGSGITQTPQVFLDCQVTDDADGLQVNWDVRQGIFPDGLVEDMFAALEAALLRLAESPEAWLTTDLVPLPAWQAVERARVNDTAAPLTSALLHAGVFDQAARTPEAIAVTGPAGTLTYGELARRAGGVAEALREKGIVPGELVAVNLDKGPDQITAVLGILLAGGAYLPVDTTQPPLRRDKLVAAAGHVVTQAWFEDLSPVEDIPVAAGGDPDSLAYVIYTSGSTGEPKGVMITHRAAANTVEDVNRRFGVTAADRVLGLAQLGFDLSVYDIFGLLSVGGALVLPDPARPADPSHWARLAADHGVTMWNSVPAQLHMLAHYLPSESLPIPALRLALLSGDWIPVTLPGEIRAFAPGLEMIGLGGATEAAIWSIHHPIDHVPGHWTSIPYGVPLTNQTFRVLDQAHRDCPVWTAGELYIGGAGLATGYLGDDALTAARFVTVAGERLYRTGDLGRYLPGGEIEFLGREDAQVKIRGHRVELGEVEAALLAHDAVGGAAAVVAGERHGERALLGFVEPARLPAPPPPPELAMAGRFADRQVADFDAAQVARHVRLLHQAALASMREALASHPQVHERHRWLARHWRDLVADAPEINAMGISAEEAWGMLDEDPLCTPEFLAFHRAHVERVHELLDGEQNPFELLFPQGDMAPARAVYRDNPIFRYLNAAAAAVLNRIAAAHTGRPLRILEVGAGTGSTTDAVLPMLAGHEVDYLFTDVSPFFLSEARERFGEHPGVRFGLFDLDQDHRSQGLAPNSFDVVLCAGVLNSVRRPETVLDLVAPGGWLVFTEPVVEHPHIMLTQGFMMDGPALRSRQDWLDLIGGAELCLPGDDHPQAAQGIQLFAKRVKADRASVTPEELTSFLARRLPAHMVPSHLQVVDALPFTGNGKIDRKTLVGWRPAATDDAGDHDGDADDELEGRLCALWARALGLARIGRHDSFYDRGADSLILARVAGQLREQVPEAADVAYDMLLRQMLNEPTVAALAASLRARDRPAPIARRDERGNALLVPFGGGGDGPARVLFHAALGTMDYFHSLANALVAQDLGPVVGIAVADIDVYLAIDPKDLIGRVADDYTDRLLAEGHTRFQLIGYCLGGLLATEVARRLLERGAEVADLTLVDSIPMFLETDEELAFEAIFVPNLNLDPVATVFGPEVDGADVYRAIDGLMAEHDRKVPAGAMASLIGDPGLEAVAAAVRAQHERTQAERLASYSEAAASQAGIPVGPELVPALFEVCRHSMRAARFDPEPYAGDMTFLRASEQQSFGVTAGVGHLVAPFWADLCLGEFTVTDVPGNHFSVIEQPHVEVVARHLGASINRGAHS</sequence>
<comment type="similarity">
    <text evidence="3">Belongs to the ATP-dependent AMP-binding enzyme family. MbtB subfamily.</text>
</comment>
<evidence type="ECO:0000256" key="7">
    <source>
        <dbReference type="ARBA" id="ARBA00022598"/>
    </source>
</evidence>
<dbReference type="CDD" id="cd02440">
    <property type="entry name" value="AdoMet_MTases"/>
    <property type="match status" value="1"/>
</dbReference>
<dbReference type="InterPro" id="IPR036736">
    <property type="entry name" value="ACP-like_sf"/>
</dbReference>
<gene>
    <name evidence="10" type="ORF">BB31_40755</name>
</gene>
<dbReference type="SUPFAM" id="SSF53335">
    <property type="entry name" value="S-adenosyl-L-methionine-dependent methyltransferases"/>
    <property type="match status" value="1"/>
</dbReference>
<dbReference type="InterPro" id="IPR020845">
    <property type="entry name" value="AMP-binding_CS"/>
</dbReference>
<dbReference type="GO" id="GO:0005737">
    <property type="term" value="C:cytoplasm"/>
    <property type="evidence" value="ECO:0007669"/>
    <property type="project" value="TreeGrafter"/>
</dbReference>
<dbReference type="RefSeq" id="WP_034323933.1">
    <property type="nucleotide sequence ID" value="NZ_JFBM01000062.1"/>
</dbReference>
<dbReference type="PROSITE" id="PS00455">
    <property type="entry name" value="AMP_BINDING"/>
    <property type="match status" value="1"/>
</dbReference>
<dbReference type="Proteomes" id="UP000256220">
    <property type="component" value="Unassembled WGS sequence"/>
</dbReference>
<dbReference type="FunFam" id="3.30.559.30:FF:000006">
    <property type="entry name" value="Yersiniabactin polyketide/non-ribosomal peptide synthetase"/>
    <property type="match status" value="1"/>
</dbReference>
<evidence type="ECO:0000256" key="3">
    <source>
        <dbReference type="ARBA" id="ARBA00007380"/>
    </source>
</evidence>
<evidence type="ECO:0000256" key="4">
    <source>
        <dbReference type="ARBA" id="ARBA00016743"/>
    </source>
</evidence>
<dbReference type="FunFam" id="3.30.559.10:FF:000023">
    <property type="entry name" value="Non-ribosomal peptide synthetase"/>
    <property type="match status" value="1"/>
</dbReference>
<comment type="caution">
    <text evidence="10">The sequence shown here is derived from an EMBL/GenBank/DDBJ whole genome shotgun (WGS) entry which is preliminary data.</text>
</comment>
<dbReference type="Gene3D" id="3.40.50.150">
    <property type="entry name" value="Vaccinia Virus protein VP39"/>
    <property type="match status" value="1"/>
</dbReference>
<evidence type="ECO:0000256" key="5">
    <source>
        <dbReference type="ARBA" id="ARBA00022450"/>
    </source>
</evidence>
<comment type="pathway">
    <text evidence="2">Siderophore biosynthesis; mycobactin biosynthesis.</text>
</comment>
<dbReference type="CDD" id="cd19535">
    <property type="entry name" value="Cyc_NRPS"/>
    <property type="match status" value="1"/>
</dbReference>
<dbReference type="InterPro" id="IPR042099">
    <property type="entry name" value="ANL_N_sf"/>
</dbReference>
<dbReference type="InterPro" id="IPR001242">
    <property type="entry name" value="Condensation_dom"/>
</dbReference>
<dbReference type="SUPFAM" id="SSF56801">
    <property type="entry name" value="Acetyl-CoA synthetase-like"/>
    <property type="match status" value="1"/>
</dbReference>
<dbReference type="InterPro" id="IPR057737">
    <property type="entry name" value="Condensation_MtbB-like"/>
</dbReference>
<dbReference type="InterPro" id="IPR001031">
    <property type="entry name" value="Thioesterase"/>
</dbReference>
<feature type="domain" description="Carrier" evidence="9">
    <location>
        <begin position="1322"/>
        <end position="1403"/>
    </location>
</feature>
<dbReference type="Pfam" id="PF00975">
    <property type="entry name" value="Thioesterase"/>
    <property type="match status" value="1"/>
</dbReference>
<keyword evidence="7" id="KW-0436">Ligase</keyword>
<evidence type="ECO:0000313" key="10">
    <source>
        <dbReference type="EMBL" id="KFU75579.1"/>
    </source>
</evidence>
<evidence type="ECO:0000313" key="11">
    <source>
        <dbReference type="Proteomes" id="UP000256220"/>
    </source>
</evidence>
<evidence type="ECO:0000256" key="1">
    <source>
        <dbReference type="ARBA" id="ARBA00001957"/>
    </source>
</evidence>
<dbReference type="Pfam" id="PF08242">
    <property type="entry name" value="Methyltransf_12"/>
    <property type="match status" value="1"/>
</dbReference>
<dbReference type="CDD" id="cd12114">
    <property type="entry name" value="A_NRPS_TlmIV_like"/>
    <property type="match status" value="1"/>
</dbReference>
<accession>A0A2P2FFV4</accession>
<dbReference type="SUPFAM" id="SSF52777">
    <property type="entry name" value="CoA-dependent acyltransferases"/>
    <property type="match status" value="2"/>
</dbReference>
<dbReference type="InterPro" id="IPR041464">
    <property type="entry name" value="TubC_N"/>
</dbReference>
<dbReference type="Pfam" id="PF18563">
    <property type="entry name" value="TubC_N"/>
    <property type="match status" value="1"/>
</dbReference>
<dbReference type="Gene3D" id="3.30.300.30">
    <property type="match status" value="2"/>
</dbReference>
<reference evidence="10 11" key="1">
    <citation type="journal article" date="2014" name="Genome Announc.">
        <title>Draft Genome Sequence of Amycolatopsis lurida NRRL 2430, Producer of the Glycopeptide Family Antibiotic Ristocetin.</title>
        <authorList>
            <person name="Kwun M.J."/>
            <person name="Hong H.J."/>
        </authorList>
    </citation>
    <scope>NUCLEOTIDE SEQUENCE [LARGE SCALE GENOMIC DNA]</scope>
    <source>
        <strain evidence="10 11">NRRL 2430</strain>
    </source>
</reference>
<dbReference type="SUPFAM" id="SSF47336">
    <property type="entry name" value="ACP-like"/>
    <property type="match status" value="1"/>
</dbReference>
<evidence type="ECO:0000256" key="8">
    <source>
        <dbReference type="ARBA" id="ARBA00033440"/>
    </source>
</evidence>
<dbReference type="InterPro" id="IPR009081">
    <property type="entry name" value="PP-bd_ACP"/>
</dbReference>
<proteinExistence type="inferred from homology"/>
<comment type="cofactor">
    <cofactor evidence="1">
        <name>pantetheine 4'-phosphate</name>
        <dbReference type="ChEBI" id="CHEBI:47942"/>
    </cofactor>
</comment>
<dbReference type="SUPFAM" id="SSF53474">
    <property type="entry name" value="alpha/beta-Hydrolases"/>
    <property type="match status" value="1"/>
</dbReference>
<dbReference type="Gene3D" id="3.40.50.12780">
    <property type="entry name" value="N-terminal domain of ligase-like"/>
    <property type="match status" value="1"/>
</dbReference>
<dbReference type="InterPro" id="IPR000873">
    <property type="entry name" value="AMP-dep_synth/lig_dom"/>
</dbReference>
<dbReference type="Pfam" id="PF00501">
    <property type="entry name" value="AMP-binding"/>
    <property type="match status" value="2"/>
</dbReference>
<dbReference type="GO" id="GO:0000036">
    <property type="term" value="F:acyl carrier activity"/>
    <property type="evidence" value="ECO:0007669"/>
    <property type="project" value="TreeGrafter"/>
</dbReference>
<dbReference type="FunFam" id="3.40.50.12780:FF:000012">
    <property type="entry name" value="Non-ribosomal peptide synthetase"/>
    <property type="match status" value="1"/>
</dbReference>
<dbReference type="PROSITE" id="PS50075">
    <property type="entry name" value="CARRIER"/>
    <property type="match status" value="1"/>
</dbReference>
<keyword evidence="11" id="KW-1185">Reference proteome</keyword>
<dbReference type="Pfam" id="PF00668">
    <property type="entry name" value="Condensation"/>
    <property type="match status" value="1"/>
</dbReference>
<evidence type="ECO:0000256" key="6">
    <source>
        <dbReference type="ARBA" id="ARBA00022553"/>
    </source>
</evidence>
<dbReference type="InterPro" id="IPR013217">
    <property type="entry name" value="Methyltransf_12"/>
</dbReference>
<dbReference type="PANTHER" id="PTHR45527">
    <property type="entry name" value="NONRIBOSOMAL PEPTIDE SYNTHETASE"/>
    <property type="match status" value="1"/>
</dbReference>
<evidence type="ECO:0000259" key="9">
    <source>
        <dbReference type="PROSITE" id="PS50075"/>
    </source>
</evidence>
<dbReference type="Gene3D" id="3.30.559.10">
    <property type="entry name" value="Chloramphenicol acetyltransferase-like domain"/>
    <property type="match status" value="1"/>
</dbReference>
<dbReference type="GO" id="GO:0016874">
    <property type="term" value="F:ligase activity"/>
    <property type="evidence" value="ECO:0007669"/>
    <property type="project" value="UniProtKB-KW"/>
</dbReference>
<keyword evidence="5" id="KW-0596">Phosphopantetheine</keyword>
<dbReference type="InterPro" id="IPR045851">
    <property type="entry name" value="AMP-bd_C_sf"/>
</dbReference>
<dbReference type="EMBL" id="JFBM01000062">
    <property type="protein sequence ID" value="KFU75579.1"/>
    <property type="molecule type" value="Genomic_DNA"/>
</dbReference>
<dbReference type="InterPro" id="IPR029058">
    <property type="entry name" value="AB_hydrolase_fold"/>
</dbReference>